<dbReference type="RefSeq" id="WP_200357398.1">
    <property type="nucleotide sequence ID" value="NZ_JAENIL010000042.1"/>
</dbReference>
<evidence type="ECO:0008006" key="5">
    <source>
        <dbReference type="Google" id="ProtNLM"/>
    </source>
</evidence>
<name>A0A934VMT7_9BACT</name>
<feature type="region of interest" description="Disordered" evidence="1">
    <location>
        <begin position="340"/>
        <end position="370"/>
    </location>
</feature>
<dbReference type="PANTHER" id="PTHR48098">
    <property type="entry name" value="ENTEROCHELIN ESTERASE-RELATED"/>
    <property type="match status" value="1"/>
</dbReference>
<comment type="caution">
    <text evidence="3">The sequence shown here is derived from an EMBL/GenBank/DDBJ whole genome shotgun (WGS) entry which is preliminary data.</text>
</comment>
<dbReference type="InterPro" id="IPR029058">
    <property type="entry name" value="AB_hydrolase_fold"/>
</dbReference>
<evidence type="ECO:0000313" key="4">
    <source>
        <dbReference type="Proteomes" id="UP000617628"/>
    </source>
</evidence>
<accession>A0A934VMT7</accession>
<proteinExistence type="predicted"/>
<dbReference type="AlphaFoldDB" id="A0A934VMT7"/>
<evidence type="ECO:0000313" key="3">
    <source>
        <dbReference type="EMBL" id="MBK1879186.1"/>
    </source>
</evidence>
<dbReference type="PANTHER" id="PTHR48098:SF3">
    <property type="entry name" value="IRON(III) ENTEROBACTIN ESTERASE"/>
    <property type="match status" value="1"/>
</dbReference>
<feature type="signal peptide" evidence="2">
    <location>
        <begin position="1"/>
        <end position="18"/>
    </location>
</feature>
<keyword evidence="4" id="KW-1185">Reference proteome</keyword>
<reference evidence="3" key="1">
    <citation type="submission" date="2021-01" db="EMBL/GenBank/DDBJ databases">
        <title>Modified the classification status of verrucomicrobia.</title>
        <authorList>
            <person name="Feng X."/>
        </authorList>
    </citation>
    <scope>NUCLEOTIDE SEQUENCE</scope>
    <source>
        <strain evidence="3">KCTC 13126</strain>
    </source>
</reference>
<sequence>MPRLILLLAAALPFLAAAQTDYVNIPAPERSKDPYLRTPGDYSPNPHSLPNPNIPHGRIQKFEWNDSRLFPGTTRSFWLYIPAQYEANTPAPFMIFQDGWSFLREEGTLRANNVMDSLIHKGLMPPTIAVFINPGQRPPRADEGKAPPNPNLPLNRRFEYDNVTETYPRFLLEEIIPTIKRHVNLSDNPADWAIVGNSSGATAAFNAAWRHPEVFGKVILHNSSFVDLLGGDVIIDWVQNEAAKPLRISVTSSPFDLDNQYGSWWDANRKFAAALADKGYDHRAFWGDAAHNPTFAGATLSNTLRWIWRDHPIVLAHTPQARSPEETVFIQIPAQSKPATYNKKPTPYERIPDTYPPHPDTAKQDGTPQGTLIPYQLNPSSVYPNTTRDAWLYVPSQYNKSKPAALAVFMDGRWFCSENSPFQTQTVFDNLIASGDMPVALALFINPGDFPKEKKPFPSPISPRDKQPSNRRVEYDAIDDRFARFLIEEVIPQLRGDYAISDSPKDRLLVGNSSGGSCAFNAVWHRPDQFGNVVSHIGSFTAIRGAHHYPQIVRDSEPRPIRVFLQSGVNDQISVFGNWWQANLDLANELEAKRYDLKTVWGDGAHNAKHPAAIFPDTLRWIFRDHAE</sequence>
<dbReference type="SUPFAM" id="SSF53474">
    <property type="entry name" value="alpha/beta-Hydrolases"/>
    <property type="match status" value="2"/>
</dbReference>
<dbReference type="InterPro" id="IPR050583">
    <property type="entry name" value="Mycobacterial_A85_antigen"/>
</dbReference>
<feature type="chain" id="PRO_5037090503" description="Esterase" evidence="2">
    <location>
        <begin position="19"/>
        <end position="628"/>
    </location>
</feature>
<dbReference type="Proteomes" id="UP000617628">
    <property type="component" value="Unassembled WGS sequence"/>
</dbReference>
<organism evidence="3 4">
    <name type="scientific">Pelagicoccus mobilis</name>
    <dbReference type="NCBI Taxonomy" id="415221"/>
    <lineage>
        <taxon>Bacteria</taxon>
        <taxon>Pseudomonadati</taxon>
        <taxon>Verrucomicrobiota</taxon>
        <taxon>Opitutia</taxon>
        <taxon>Puniceicoccales</taxon>
        <taxon>Pelagicoccaceae</taxon>
        <taxon>Pelagicoccus</taxon>
    </lineage>
</organism>
<keyword evidence="2" id="KW-0732">Signal</keyword>
<gene>
    <name evidence="3" type="ORF">JIN87_20035</name>
</gene>
<dbReference type="EMBL" id="JAENIL010000042">
    <property type="protein sequence ID" value="MBK1879186.1"/>
    <property type="molecule type" value="Genomic_DNA"/>
</dbReference>
<protein>
    <recommendedName>
        <fullName evidence="5">Esterase</fullName>
    </recommendedName>
</protein>
<evidence type="ECO:0000256" key="2">
    <source>
        <dbReference type="SAM" id="SignalP"/>
    </source>
</evidence>
<dbReference type="Gene3D" id="3.40.50.1820">
    <property type="entry name" value="alpha/beta hydrolase"/>
    <property type="match status" value="2"/>
</dbReference>
<evidence type="ECO:0000256" key="1">
    <source>
        <dbReference type="SAM" id="MobiDB-lite"/>
    </source>
</evidence>
<dbReference type="Pfam" id="PF00756">
    <property type="entry name" value="Esterase"/>
    <property type="match status" value="2"/>
</dbReference>
<dbReference type="InterPro" id="IPR000801">
    <property type="entry name" value="Esterase-like"/>
</dbReference>